<evidence type="ECO:0000313" key="4">
    <source>
        <dbReference type="EMBL" id="CAG5119033.1"/>
    </source>
</evidence>
<evidence type="ECO:0000256" key="3">
    <source>
        <dbReference type="PROSITE-ProRule" id="PRU00023"/>
    </source>
</evidence>
<dbReference type="PANTHER" id="PTHR24198">
    <property type="entry name" value="ANKYRIN REPEAT AND PROTEIN KINASE DOMAIN-CONTAINING PROTEIN"/>
    <property type="match status" value="1"/>
</dbReference>
<feature type="repeat" description="ANK" evidence="3">
    <location>
        <begin position="177"/>
        <end position="209"/>
    </location>
</feature>
<dbReference type="InterPro" id="IPR002110">
    <property type="entry name" value="Ankyrin_rpt"/>
</dbReference>
<gene>
    <name evidence="4" type="ORF">CUNI_LOCUS4591</name>
</gene>
<dbReference type="PANTHER" id="PTHR24198:SF165">
    <property type="entry name" value="ANKYRIN REPEAT-CONTAINING PROTEIN-RELATED"/>
    <property type="match status" value="1"/>
</dbReference>
<dbReference type="PROSITE" id="PS50297">
    <property type="entry name" value="ANK_REP_REGION"/>
    <property type="match status" value="5"/>
</dbReference>
<organism evidence="4 5">
    <name type="scientific">Candidula unifasciata</name>
    <dbReference type="NCBI Taxonomy" id="100452"/>
    <lineage>
        <taxon>Eukaryota</taxon>
        <taxon>Metazoa</taxon>
        <taxon>Spiralia</taxon>
        <taxon>Lophotrochozoa</taxon>
        <taxon>Mollusca</taxon>
        <taxon>Gastropoda</taxon>
        <taxon>Heterobranchia</taxon>
        <taxon>Euthyneura</taxon>
        <taxon>Panpulmonata</taxon>
        <taxon>Eupulmonata</taxon>
        <taxon>Stylommatophora</taxon>
        <taxon>Helicina</taxon>
        <taxon>Helicoidea</taxon>
        <taxon>Geomitridae</taxon>
        <taxon>Candidula</taxon>
    </lineage>
</organism>
<reference evidence="4" key="1">
    <citation type="submission" date="2021-04" db="EMBL/GenBank/DDBJ databases">
        <authorList>
            <consortium name="Molecular Ecology Group"/>
        </authorList>
    </citation>
    <scope>NUCLEOTIDE SEQUENCE</scope>
</reference>
<feature type="repeat" description="ANK" evidence="3">
    <location>
        <begin position="144"/>
        <end position="176"/>
    </location>
</feature>
<dbReference type="OrthoDB" id="1661883at2759"/>
<feature type="repeat" description="ANK" evidence="3">
    <location>
        <begin position="111"/>
        <end position="143"/>
    </location>
</feature>
<sequence length="484" mass="53010">DSTKRPSVAESIKDTAIKKMSVPENQAKKIEKKAGDVDDPTRVDIEKDIYQIVADGDVNEFSKFMTKNPQCLNMPNPDGYYLVHLAIMSNQAPIFRELLKLNADLNVQDPEGKTPLHLAIAAEASEIVSTLLSRGVQVAVADSSGLMPIHAAAEIGAIKIVSLLIPTLPNINVKAEGGLTALHMAAINNHGAVVRMLMANGASPLNRDDHGNYPIHSAAKNASNSSIEAILEEAPSQGIEKLDLLALRDREKNMPIHCAVISGNIQTVKYFLKSGALITSQQGVGSTPLHLVAAQGLIELAKVMYELQKELFGKTLNRTDYLKRTPLHWATIFNHTNMVTYLLEKPGIKPNPTDVDGNTPLLISASKGNIDTMSELLDAGADPYCRDRKRRNFLHLLVLAMESIPDLIEILKDIKHYQKLIKAKDVFGFTPLHYAAKCGNLAMFLDLVKLGSSLNLKSNKKQTILHLAAQYGRYRTVLSVLGKR</sequence>
<comment type="caution">
    <text evidence="4">The sequence shown here is derived from an EMBL/GenBank/DDBJ whole genome shotgun (WGS) entry which is preliminary data.</text>
</comment>
<accession>A0A8S3YQI4</accession>
<evidence type="ECO:0000313" key="5">
    <source>
        <dbReference type="Proteomes" id="UP000678393"/>
    </source>
</evidence>
<dbReference type="AlphaFoldDB" id="A0A8S3YQI4"/>
<name>A0A8S3YQI4_9EUPU</name>
<feature type="repeat" description="ANK" evidence="3">
    <location>
        <begin position="356"/>
        <end position="388"/>
    </location>
</feature>
<dbReference type="InterPro" id="IPR036770">
    <property type="entry name" value="Ankyrin_rpt-contain_sf"/>
</dbReference>
<evidence type="ECO:0000256" key="1">
    <source>
        <dbReference type="ARBA" id="ARBA00022737"/>
    </source>
</evidence>
<dbReference type="Pfam" id="PF12796">
    <property type="entry name" value="Ank_2"/>
    <property type="match status" value="4"/>
</dbReference>
<dbReference type="Gene3D" id="1.25.40.20">
    <property type="entry name" value="Ankyrin repeat-containing domain"/>
    <property type="match status" value="2"/>
</dbReference>
<feature type="repeat" description="ANK" evidence="3">
    <location>
        <begin position="78"/>
        <end position="110"/>
    </location>
</feature>
<dbReference type="PROSITE" id="PS50088">
    <property type="entry name" value="ANK_REPEAT"/>
    <property type="match status" value="7"/>
</dbReference>
<dbReference type="Pfam" id="PF00023">
    <property type="entry name" value="Ank"/>
    <property type="match status" value="1"/>
</dbReference>
<keyword evidence="1" id="KW-0677">Repeat</keyword>
<keyword evidence="2 3" id="KW-0040">ANK repeat</keyword>
<dbReference type="Proteomes" id="UP000678393">
    <property type="component" value="Unassembled WGS sequence"/>
</dbReference>
<evidence type="ECO:0000256" key="2">
    <source>
        <dbReference type="ARBA" id="ARBA00023043"/>
    </source>
</evidence>
<protein>
    <submittedName>
        <fullName evidence="4">Uncharacterized protein</fullName>
    </submittedName>
</protein>
<keyword evidence="5" id="KW-1185">Reference proteome</keyword>
<dbReference type="SMART" id="SM00248">
    <property type="entry name" value="ANK"/>
    <property type="match status" value="10"/>
</dbReference>
<feature type="repeat" description="ANK" evidence="3">
    <location>
        <begin position="427"/>
        <end position="459"/>
    </location>
</feature>
<feature type="repeat" description="ANK" evidence="3">
    <location>
        <begin position="251"/>
        <end position="283"/>
    </location>
</feature>
<proteinExistence type="predicted"/>
<dbReference type="EMBL" id="CAJHNH020000646">
    <property type="protein sequence ID" value="CAG5119033.1"/>
    <property type="molecule type" value="Genomic_DNA"/>
</dbReference>
<feature type="non-terminal residue" evidence="4">
    <location>
        <position position="1"/>
    </location>
</feature>
<dbReference type="SUPFAM" id="SSF48403">
    <property type="entry name" value="Ankyrin repeat"/>
    <property type="match status" value="2"/>
</dbReference>